<dbReference type="RefSeq" id="WP_344971807.1">
    <property type="nucleotide sequence ID" value="NZ_BAAAVI010000019.1"/>
</dbReference>
<keyword evidence="2" id="KW-1185">Reference proteome</keyword>
<protein>
    <submittedName>
        <fullName evidence="1">Uncharacterized protein</fullName>
    </submittedName>
</protein>
<gene>
    <name evidence="1" type="ORF">GCM10010517_30980</name>
</gene>
<comment type="caution">
    <text evidence="1">The sequence shown here is derived from an EMBL/GenBank/DDBJ whole genome shotgun (WGS) entry which is preliminary data.</text>
</comment>
<proteinExistence type="predicted"/>
<reference evidence="1 2" key="1">
    <citation type="journal article" date="2019" name="Int. J. Syst. Evol. Microbiol.">
        <title>The Global Catalogue of Microorganisms (GCM) 10K type strain sequencing project: providing services to taxonomists for standard genome sequencing and annotation.</title>
        <authorList>
            <consortium name="The Broad Institute Genomics Platform"/>
            <consortium name="The Broad Institute Genome Sequencing Center for Infectious Disease"/>
            <person name="Wu L."/>
            <person name="Ma J."/>
        </authorList>
    </citation>
    <scope>NUCLEOTIDE SEQUENCE [LARGE SCALE GENOMIC DNA]</scope>
    <source>
        <strain evidence="1 2">JCM 6242</strain>
    </source>
</reference>
<sequence>MTDLLLPGCDVPARRRVPDDMIAGCLVRMVDENLEDMARLPAVNACWMRGGAAASAAEWLISTPSSFGAGLTRVTAGARWAGQANRSEYLAGLCHVVATKGLPDELRHRAAAELVSQCLEAGYAEVRRLLPKNRWSWLLDVQGESWAGLITMEFIGDQTAPVKTRAAVAVEFVRHTCSTAFPEAVDELIRSPKAASADRLRLATAVARRVPEYGAIFLAELATDRTLQPLHRVQAAEELRLVDEITGNETLGVLADERQLPPAARELARRSLSVLPISGLGLGSQ</sequence>
<dbReference type="EMBL" id="BAAAVI010000019">
    <property type="protein sequence ID" value="GAA2870713.1"/>
    <property type="molecule type" value="Genomic_DNA"/>
</dbReference>
<accession>A0ABN3VXH5</accession>
<evidence type="ECO:0000313" key="1">
    <source>
        <dbReference type="EMBL" id="GAA2870713.1"/>
    </source>
</evidence>
<name>A0ABN3VXH5_9ACTN</name>
<dbReference type="Proteomes" id="UP001500831">
    <property type="component" value="Unassembled WGS sequence"/>
</dbReference>
<organism evidence="1 2">
    <name type="scientific">Streptosporangium fragile</name>
    <dbReference type="NCBI Taxonomy" id="46186"/>
    <lineage>
        <taxon>Bacteria</taxon>
        <taxon>Bacillati</taxon>
        <taxon>Actinomycetota</taxon>
        <taxon>Actinomycetes</taxon>
        <taxon>Streptosporangiales</taxon>
        <taxon>Streptosporangiaceae</taxon>
        <taxon>Streptosporangium</taxon>
    </lineage>
</organism>
<evidence type="ECO:0000313" key="2">
    <source>
        <dbReference type="Proteomes" id="UP001500831"/>
    </source>
</evidence>